<accession>A0A073IRB5</accession>
<keyword evidence="3" id="KW-1185">Reference proteome</keyword>
<feature type="chain" id="PRO_5001689941" description="Gram-positive cocci surface proteins LPxTG domain-containing protein" evidence="1">
    <location>
        <begin position="28"/>
        <end position="589"/>
    </location>
</feature>
<protein>
    <recommendedName>
        <fullName evidence="4">Gram-positive cocci surface proteins LPxTG domain-containing protein</fullName>
    </recommendedName>
</protein>
<organism evidence="2 3">
    <name type="scientific">Synergistes jonesii</name>
    <dbReference type="NCBI Taxonomy" id="2754"/>
    <lineage>
        <taxon>Bacteria</taxon>
        <taxon>Thermotogati</taxon>
        <taxon>Synergistota</taxon>
        <taxon>Synergistia</taxon>
        <taxon>Synergistales</taxon>
        <taxon>Synergistaceae</taxon>
        <taxon>Synergistes</taxon>
    </lineage>
</organism>
<evidence type="ECO:0000313" key="2">
    <source>
        <dbReference type="EMBL" id="KEJ92324.1"/>
    </source>
</evidence>
<proteinExistence type="predicted"/>
<dbReference type="SUPFAM" id="SSF75011">
    <property type="entry name" value="3-carboxy-cis,cis-mucoante lactonizing enzyme"/>
    <property type="match status" value="1"/>
</dbReference>
<dbReference type="STRING" id="2754.EH55_04805"/>
<reference evidence="2 3" key="1">
    <citation type="submission" date="2014-04" db="EMBL/GenBank/DDBJ databases">
        <title>Draft Genome Sequence of Synergistes jonesii.</title>
        <authorList>
            <person name="Coil D.A."/>
            <person name="Eisen J.A."/>
            <person name="Holland-Moritz H.E."/>
        </authorList>
    </citation>
    <scope>NUCLEOTIDE SEQUENCE [LARGE SCALE GENOMIC DNA]</scope>
    <source>
        <strain evidence="2 3">78-1</strain>
    </source>
</reference>
<keyword evidence="1" id="KW-0732">Signal</keyword>
<evidence type="ECO:0008006" key="4">
    <source>
        <dbReference type="Google" id="ProtNLM"/>
    </source>
</evidence>
<sequence>MKTRAQKFKILLSALLVILLAAAGASADLLFTRQTTYSDPVSLGIITGSQAPFSPLQSNMGGNQGNGIRPFLDAEGRLRVALTFYTGVGGSTPDVVDVFDPGPRSAWTVPSNWNRPLKQFTCSVKNIRAMATIGNYLYATGYDKAVISRVVMTNDAYAENKVWAHPEIRGKHGEGLFSYNGYLYAIITDTAGDPMQPSVAYGPNQIWKFDKDLNVIASADMTGRNMDGQNDGVYTRVGSKLYVCSFGGYQVTDGGYNEKTTIEVCDLETLESTLLARGEETHARFPEWYYMFSGLAFINGRVFLHGTTWTAPEGVQGSHQMVVYETTEEKLAAGDIGTRIGSFAGSYGIQMGFNYDPDTGYLWARAGDGLARYDGGSSWTLFSAADLKGTLSAAAPLSAVSSSGGGTIIPASVPVELPDVSVSGAEMTVTAVNADAPEPIARAVNDGSYPSIVQNGASFASLKPLNTISASMDGSAAAAAFTIKNFDYEPAAGASLWAMARKKAGLGGGYDTFPASLKDKTLSFEITEPGLYFAPENVVVIAESTPVEIPAPEKPWEGDGAGTGGCNSGVGAMALALPALLAAAQRKRR</sequence>
<dbReference type="Proteomes" id="UP000027665">
    <property type="component" value="Unassembled WGS sequence"/>
</dbReference>
<dbReference type="EMBL" id="JMKI01000031">
    <property type="protein sequence ID" value="KEJ92324.1"/>
    <property type="molecule type" value="Genomic_DNA"/>
</dbReference>
<dbReference type="GeneID" id="90983617"/>
<comment type="caution">
    <text evidence="2">The sequence shown here is derived from an EMBL/GenBank/DDBJ whole genome shotgun (WGS) entry which is preliminary data.</text>
</comment>
<dbReference type="RefSeq" id="WP_037976071.1">
    <property type="nucleotide sequence ID" value="NZ_CAMETI010000009.1"/>
</dbReference>
<evidence type="ECO:0000256" key="1">
    <source>
        <dbReference type="SAM" id="SignalP"/>
    </source>
</evidence>
<evidence type="ECO:0000313" key="3">
    <source>
        <dbReference type="Proteomes" id="UP000027665"/>
    </source>
</evidence>
<dbReference type="AlphaFoldDB" id="A0A073IRB5"/>
<name>A0A073IRB5_9BACT</name>
<dbReference type="eggNOG" id="ENOG502Z9JR">
    <property type="taxonomic scope" value="Bacteria"/>
</dbReference>
<gene>
    <name evidence="2" type="ORF">EH55_04805</name>
</gene>
<feature type="signal peptide" evidence="1">
    <location>
        <begin position="1"/>
        <end position="27"/>
    </location>
</feature>